<reference evidence="2" key="2">
    <citation type="submission" date="2015-07" db="EMBL/GenBank/DDBJ databases">
        <authorList>
            <person name="Noorani M."/>
        </authorList>
    </citation>
    <scope>NUCLEOTIDE SEQUENCE</scope>
    <source>
        <strain evidence="2">Yugu1</strain>
    </source>
</reference>
<evidence type="ECO:0000256" key="1">
    <source>
        <dbReference type="SAM" id="MobiDB-lite"/>
    </source>
</evidence>
<accession>A0A368RGT9</accession>
<dbReference type="EMBL" id="CM003533">
    <property type="protein sequence ID" value="RCV29288.1"/>
    <property type="molecule type" value="Genomic_DNA"/>
</dbReference>
<feature type="region of interest" description="Disordered" evidence="1">
    <location>
        <begin position="23"/>
        <end position="45"/>
    </location>
</feature>
<reference evidence="2" key="1">
    <citation type="journal article" date="2012" name="Nat. Biotechnol.">
        <title>Reference genome sequence of the model plant Setaria.</title>
        <authorList>
            <person name="Bennetzen J.L."/>
            <person name="Schmutz J."/>
            <person name="Wang H."/>
            <person name="Percifield R."/>
            <person name="Hawkins J."/>
            <person name="Pontaroli A.C."/>
            <person name="Estep M."/>
            <person name="Feng L."/>
            <person name="Vaughn J.N."/>
            <person name="Grimwood J."/>
            <person name="Jenkins J."/>
            <person name="Barry K."/>
            <person name="Lindquist E."/>
            <person name="Hellsten U."/>
            <person name="Deshpande S."/>
            <person name="Wang X."/>
            <person name="Wu X."/>
            <person name="Mitros T."/>
            <person name="Triplett J."/>
            <person name="Yang X."/>
            <person name="Ye C.Y."/>
            <person name="Mauro-Herrera M."/>
            <person name="Wang L."/>
            <person name="Li P."/>
            <person name="Sharma M."/>
            <person name="Sharma R."/>
            <person name="Ronald P.C."/>
            <person name="Panaud O."/>
            <person name="Kellogg E.A."/>
            <person name="Brutnell T.P."/>
            <person name="Doust A.N."/>
            <person name="Tuskan G.A."/>
            <person name="Rokhsar D."/>
            <person name="Devos K.M."/>
        </authorList>
    </citation>
    <scope>NUCLEOTIDE SEQUENCE [LARGE SCALE GENOMIC DNA]</scope>
    <source>
        <strain evidence="2">Yugu1</strain>
    </source>
</reference>
<name>A0A368RGT9_SETIT</name>
<evidence type="ECO:0000313" key="2">
    <source>
        <dbReference type="EMBL" id="RCV29288.1"/>
    </source>
</evidence>
<organism evidence="2">
    <name type="scientific">Setaria italica</name>
    <name type="common">Foxtail millet</name>
    <name type="synonym">Panicum italicum</name>
    <dbReference type="NCBI Taxonomy" id="4555"/>
    <lineage>
        <taxon>Eukaryota</taxon>
        <taxon>Viridiplantae</taxon>
        <taxon>Streptophyta</taxon>
        <taxon>Embryophyta</taxon>
        <taxon>Tracheophyta</taxon>
        <taxon>Spermatophyta</taxon>
        <taxon>Magnoliopsida</taxon>
        <taxon>Liliopsida</taxon>
        <taxon>Poales</taxon>
        <taxon>Poaceae</taxon>
        <taxon>PACMAD clade</taxon>
        <taxon>Panicoideae</taxon>
        <taxon>Panicodae</taxon>
        <taxon>Paniceae</taxon>
        <taxon>Cenchrinae</taxon>
        <taxon>Setaria</taxon>
    </lineage>
</organism>
<gene>
    <name evidence="2" type="ORF">SETIT_6G000500v2</name>
</gene>
<dbReference type="AlphaFoldDB" id="A0A368RGT9"/>
<protein>
    <submittedName>
        <fullName evidence="2">Uncharacterized protein</fullName>
    </submittedName>
</protein>
<proteinExistence type="predicted"/>
<sequence length="119" mass="13171">MSIDSRLLVTDDSFSTIVSNLKTTKAAPSAAGRREQGEGQSLSQRFQHVKHLKMSEATPSVVDTKSREKCKSLLWPSTPNRMEPVLPEPDITIIIEKNTTEPAFRVHGTRNAIVACKPQ</sequence>